<keyword evidence="1" id="KW-0732">Signal</keyword>
<sequence length="227" mass="23248">MTKGARIGRRTALRLGGGLFAVAAGMIAAGPPRAATAAPDGIGADSIGHVTLFMGRASVIEDAFARPMQTGMRVRAGSHVVTGEGARASVRLDGGVVLTLGAATDLRIEAQTPDPDGWQGRATLRRGLVRIEFASGSQWAGFTVATRAATATCEGGHFLVESNGLLTTVYADDGRVMVRGTDAGDDGTVTVLGAGSGVDVARGQPPYAPTAWPASRATDMRLRASYP</sequence>
<dbReference type="Gene3D" id="2.60.120.1440">
    <property type="match status" value="1"/>
</dbReference>
<reference evidence="3 4" key="1">
    <citation type="submission" date="2020-08" db="EMBL/GenBank/DDBJ databases">
        <title>Genome sequencing of Purple Non-Sulfur Bacteria from various extreme environments.</title>
        <authorList>
            <person name="Mayer M."/>
        </authorList>
    </citation>
    <scope>NUCLEOTIDE SEQUENCE [LARGE SCALE GENOMIC DNA]</scope>
    <source>
        <strain evidence="3 4">JA135</strain>
    </source>
</reference>
<evidence type="ECO:0000313" key="3">
    <source>
        <dbReference type="EMBL" id="MBB4286839.1"/>
    </source>
</evidence>
<evidence type="ECO:0000313" key="4">
    <source>
        <dbReference type="Proteomes" id="UP000555728"/>
    </source>
</evidence>
<dbReference type="EMBL" id="JACIGI010000022">
    <property type="protein sequence ID" value="MBB4286839.1"/>
    <property type="molecule type" value="Genomic_DNA"/>
</dbReference>
<name>A0A7W6S285_9PROT</name>
<dbReference type="InterPro" id="IPR006311">
    <property type="entry name" value="TAT_signal"/>
</dbReference>
<organism evidence="3 4">
    <name type="scientific">Roseospira goensis</name>
    <dbReference type="NCBI Taxonomy" id="391922"/>
    <lineage>
        <taxon>Bacteria</taxon>
        <taxon>Pseudomonadati</taxon>
        <taxon>Pseudomonadota</taxon>
        <taxon>Alphaproteobacteria</taxon>
        <taxon>Rhodospirillales</taxon>
        <taxon>Rhodospirillaceae</taxon>
        <taxon>Roseospira</taxon>
    </lineage>
</organism>
<evidence type="ECO:0000256" key="1">
    <source>
        <dbReference type="SAM" id="SignalP"/>
    </source>
</evidence>
<dbReference type="PANTHER" id="PTHR38731:SF1">
    <property type="entry name" value="FECR PROTEIN DOMAIN-CONTAINING PROTEIN"/>
    <property type="match status" value="1"/>
</dbReference>
<feature type="domain" description="FecR protein" evidence="2">
    <location>
        <begin position="80"/>
        <end position="176"/>
    </location>
</feature>
<proteinExistence type="predicted"/>
<protein>
    <submittedName>
        <fullName evidence="3">Ferric-dicitrate binding protein FerR (Iron transport regulator)</fullName>
    </submittedName>
</protein>
<feature type="chain" id="PRO_5030841961" evidence="1">
    <location>
        <begin position="35"/>
        <end position="227"/>
    </location>
</feature>
<comment type="caution">
    <text evidence="3">The sequence shown here is derived from an EMBL/GenBank/DDBJ whole genome shotgun (WGS) entry which is preliminary data.</text>
</comment>
<gene>
    <name evidence="3" type="ORF">GGD88_002580</name>
</gene>
<dbReference type="AlphaFoldDB" id="A0A7W6S285"/>
<dbReference type="RefSeq" id="WP_184436020.1">
    <property type="nucleotide sequence ID" value="NZ_JACIGI010000022.1"/>
</dbReference>
<accession>A0A7W6S285</accession>
<dbReference type="Pfam" id="PF04773">
    <property type="entry name" value="FecR"/>
    <property type="match status" value="1"/>
</dbReference>
<evidence type="ECO:0000259" key="2">
    <source>
        <dbReference type="Pfam" id="PF04773"/>
    </source>
</evidence>
<dbReference type="InterPro" id="IPR006860">
    <property type="entry name" value="FecR"/>
</dbReference>
<feature type="signal peptide" evidence="1">
    <location>
        <begin position="1"/>
        <end position="34"/>
    </location>
</feature>
<dbReference type="PANTHER" id="PTHR38731">
    <property type="entry name" value="LIPL45-RELATED LIPOPROTEIN-RELATED"/>
    <property type="match status" value="1"/>
</dbReference>
<dbReference type="PROSITE" id="PS51318">
    <property type="entry name" value="TAT"/>
    <property type="match status" value="1"/>
</dbReference>
<keyword evidence="4" id="KW-1185">Reference proteome</keyword>
<dbReference type="Proteomes" id="UP000555728">
    <property type="component" value="Unassembled WGS sequence"/>
</dbReference>